<sequence>MSDKTAALMASVRLEGVIQDFLDARLSGQRDLAVRGGGVTLGVFRGDGLVRPRETTWDEWGFAGGTVLSAFRALQALDVSYHRGFWMSPALKQFNWYIHESNNS</sequence>
<evidence type="ECO:0000313" key="2">
    <source>
        <dbReference type="Proteomes" id="UP000713964"/>
    </source>
</evidence>
<gene>
    <name evidence="1" type="ORF">HXO58_08060</name>
</gene>
<dbReference type="AlphaFoldDB" id="A0A930L571"/>
<dbReference type="Proteomes" id="UP000713964">
    <property type="component" value="Unassembled WGS sequence"/>
</dbReference>
<organism evidence="1 2">
    <name type="scientific">Rothia mucilaginosa</name>
    <dbReference type="NCBI Taxonomy" id="43675"/>
    <lineage>
        <taxon>Bacteria</taxon>
        <taxon>Bacillati</taxon>
        <taxon>Actinomycetota</taxon>
        <taxon>Actinomycetes</taxon>
        <taxon>Micrococcales</taxon>
        <taxon>Micrococcaceae</taxon>
        <taxon>Rothia</taxon>
    </lineage>
</organism>
<dbReference type="EMBL" id="JABZXL010000026">
    <property type="protein sequence ID" value="MBF1659772.1"/>
    <property type="molecule type" value="Genomic_DNA"/>
</dbReference>
<proteinExistence type="predicted"/>
<accession>A0A930L571</accession>
<protein>
    <submittedName>
        <fullName evidence="1">Uncharacterized protein</fullName>
    </submittedName>
</protein>
<name>A0A930L571_9MICC</name>
<reference evidence="1" key="1">
    <citation type="submission" date="2020-04" db="EMBL/GenBank/DDBJ databases">
        <title>Deep metagenomics examines the oral microbiome during advanced dental caries in children, revealing novel taxa and co-occurrences with host molecules.</title>
        <authorList>
            <person name="Baker J.L."/>
            <person name="Morton J.T."/>
            <person name="Dinis M."/>
            <person name="Alvarez R."/>
            <person name="Tran N.C."/>
            <person name="Knight R."/>
            <person name="Edlund A."/>
        </authorList>
    </citation>
    <scope>NUCLEOTIDE SEQUENCE</scope>
    <source>
        <strain evidence="1">JCVI_29_bin.11</strain>
    </source>
</reference>
<evidence type="ECO:0000313" key="1">
    <source>
        <dbReference type="EMBL" id="MBF1659772.1"/>
    </source>
</evidence>
<comment type="caution">
    <text evidence="1">The sequence shown here is derived from an EMBL/GenBank/DDBJ whole genome shotgun (WGS) entry which is preliminary data.</text>
</comment>